<evidence type="ECO:0000256" key="5">
    <source>
        <dbReference type="ARBA" id="ARBA00030001"/>
    </source>
</evidence>
<dbReference type="GO" id="GO:0051607">
    <property type="term" value="P:defense response to virus"/>
    <property type="evidence" value="ECO:0007669"/>
    <property type="project" value="UniProtKB-KW"/>
</dbReference>
<reference evidence="6 8" key="2">
    <citation type="submission" date="2018-08" db="EMBL/GenBank/DDBJ databases">
        <title>Complete genome of the Arcobacter ellisii type strain LMG 26155.</title>
        <authorList>
            <person name="Miller W.G."/>
            <person name="Yee E."/>
            <person name="Bono J.L."/>
        </authorList>
    </citation>
    <scope>NUCLEOTIDE SEQUENCE [LARGE SCALE GENOMIC DNA]</scope>
    <source>
        <strain evidence="6 8">LMG 26155</strain>
    </source>
</reference>
<dbReference type="Gene3D" id="1.10.520.30">
    <property type="entry name" value="AF1862-like domain"/>
    <property type="match status" value="1"/>
</dbReference>
<dbReference type="OrthoDB" id="2221520at2"/>
<dbReference type="RefSeq" id="WP_118918035.1">
    <property type="nucleotide sequence ID" value="NZ_CP032097.1"/>
</dbReference>
<dbReference type="InterPro" id="IPR023101">
    <property type="entry name" value="AF1862-like_dom_sf"/>
</dbReference>
<dbReference type="InterPro" id="IPR010160">
    <property type="entry name" value="CRISPR-assoc_prot_Cmr5"/>
</dbReference>
<dbReference type="EMBL" id="CP032097">
    <property type="protein sequence ID" value="AXX95873.1"/>
    <property type="molecule type" value="Genomic_DNA"/>
</dbReference>
<gene>
    <name evidence="6" type="primary">cmr5</name>
    <name evidence="6" type="ORF">AELL_2243</name>
    <name evidence="7" type="ORF">CP962_10210</name>
</gene>
<proteinExistence type="inferred from homology"/>
<comment type="subcellular location">
    <subcellularLocation>
        <location evidence="1">Cytoplasm</location>
    </subcellularLocation>
</comment>
<keyword evidence="8" id="KW-1185">Reference proteome</keyword>
<evidence type="ECO:0000313" key="7">
    <source>
        <dbReference type="EMBL" id="RXI29733.1"/>
    </source>
</evidence>
<dbReference type="EMBL" id="NXIG01000010">
    <property type="protein sequence ID" value="RXI29733.1"/>
    <property type="molecule type" value="Genomic_DNA"/>
</dbReference>
<accession>A0A347UAJ5</accession>
<evidence type="ECO:0000256" key="3">
    <source>
        <dbReference type="ARBA" id="ARBA00022490"/>
    </source>
</evidence>
<dbReference type="SUPFAM" id="SSF158568">
    <property type="entry name" value="AF1862-like"/>
    <property type="match status" value="1"/>
</dbReference>
<evidence type="ECO:0000313" key="8">
    <source>
        <dbReference type="Proteomes" id="UP000262582"/>
    </source>
</evidence>
<comment type="similarity">
    <text evidence="2">Belongs to the CRISPR system Cmr5 family.</text>
</comment>
<evidence type="ECO:0000313" key="6">
    <source>
        <dbReference type="EMBL" id="AXX95873.1"/>
    </source>
</evidence>
<dbReference type="Proteomes" id="UP000262582">
    <property type="component" value="Chromosome"/>
</dbReference>
<dbReference type="Pfam" id="PF09701">
    <property type="entry name" value="Cas_Cmr5"/>
    <property type="match status" value="1"/>
</dbReference>
<organism evidence="7 9">
    <name type="scientific">Arcobacter ellisii</name>
    <dbReference type="NCBI Taxonomy" id="913109"/>
    <lineage>
        <taxon>Bacteria</taxon>
        <taxon>Pseudomonadati</taxon>
        <taxon>Campylobacterota</taxon>
        <taxon>Epsilonproteobacteria</taxon>
        <taxon>Campylobacterales</taxon>
        <taxon>Arcobacteraceae</taxon>
        <taxon>Arcobacter</taxon>
    </lineage>
</organism>
<keyword evidence="4" id="KW-0051">Antiviral defense</keyword>
<evidence type="ECO:0000256" key="2">
    <source>
        <dbReference type="ARBA" id="ARBA00006161"/>
    </source>
</evidence>
<protein>
    <recommendedName>
        <fullName evidence="5">CRISPR type III-B/RAMP module-associated protein Cmr5</fullName>
    </recommendedName>
</protein>
<evidence type="ECO:0000313" key="9">
    <source>
        <dbReference type="Proteomes" id="UP000290588"/>
    </source>
</evidence>
<keyword evidence="3" id="KW-0963">Cytoplasm</keyword>
<reference evidence="7 9" key="1">
    <citation type="submission" date="2017-09" db="EMBL/GenBank/DDBJ databases">
        <title>Genomics of the genus Arcobacter.</title>
        <authorList>
            <person name="Perez-Cataluna A."/>
            <person name="Figueras M.J."/>
            <person name="Salas-Masso N."/>
        </authorList>
    </citation>
    <scope>NUCLEOTIDE SEQUENCE [LARGE SCALE GENOMIC DNA]</scope>
    <source>
        <strain evidence="7 9">CECT 7837</strain>
    </source>
</reference>
<dbReference type="KEGG" id="aell:AELL_2243"/>
<sequence length="118" mass="13138">MSKKRIESYIPKAIELLTKEFPEGKIASSYNGYISSFGASIIQSGLKPTLAVFENTNASTKEDKSYLTKLILKLLPNTQGNSLLKFVLANKQKEESLKEEILDIAVALKLSIRTFKLV</sequence>
<evidence type="ECO:0000256" key="1">
    <source>
        <dbReference type="ARBA" id="ARBA00004496"/>
    </source>
</evidence>
<name>A0A347UAJ5_9BACT</name>
<dbReference type="AlphaFoldDB" id="A0A347UAJ5"/>
<evidence type="ECO:0000256" key="4">
    <source>
        <dbReference type="ARBA" id="ARBA00023118"/>
    </source>
</evidence>
<dbReference type="GO" id="GO:0005737">
    <property type="term" value="C:cytoplasm"/>
    <property type="evidence" value="ECO:0007669"/>
    <property type="project" value="UniProtKB-SubCell"/>
</dbReference>
<dbReference type="Proteomes" id="UP000290588">
    <property type="component" value="Unassembled WGS sequence"/>
</dbReference>